<protein>
    <submittedName>
        <fullName evidence="3">Uncharacterized protein</fullName>
    </submittedName>
</protein>
<keyword evidence="4" id="KW-1185">Reference proteome</keyword>
<evidence type="ECO:0000313" key="3">
    <source>
        <dbReference type="EMBL" id="CAL1597359.1"/>
    </source>
</evidence>
<dbReference type="EMBL" id="OZ035843">
    <property type="protein sequence ID" value="CAL1597359.1"/>
    <property type="molecule type" value="Genomic_DNA"/>
</dbReference>
<feature type="chain" id="PRO_5043909571" evidence="2">
    <location>
        <begin position="29"/>
        <end position="88"/>
    </location>
</feature>
<accession>A0AAV2L600</accession>
<name>A0AAV2L600_KNICA</name>
<evidence type="ECO:0000313" key="4">
    <source>
        <dbReference type="Proteomes" id="UP001497482"/>
    </source>
</evidence>
<sequence>MSRSSGVGVCRGLALLAMLCAWGENARGGSLDLDASSGQEREASRSPRSEEAPAPWDVLHRNRRSWVWNQFFVLEEYTGNEPLYVGKG</sequence>
<feature type="compositionally biased region" description="Basic and acidic residues" evidence="1">
    <location>
        <begin position="39"/>
        <end position="51"/>
    </location>
</feature>
<dbReference type="AlphaFoldDB" id="A0AAV2L600"/>
<evidence type="ECO:0000256" key="2">
    <source>
        <dbReference type="SAM" id="SignalP"/>
    </source>
</evidence>
<feature type="region of interest" description="Disordered" evidence="1">
    <location>
        <begin position="30"/>
        <end position="54"/>
    </location>
</feature>
<reference evidence="3 4" key="1">
    <citation type="submission" date="2024-04" db="EMBL/GenBank/DDBJ databases">
        <authorList>
            <person name="Waldvogel A.-M."/>
            <person name="Schoenle A."/>
        </authorList>
    </citation>
    <scope>NUCLEOTIDE SEQUENCE [LARGE SCALE GENOMIC DNA]</scope>
</reference>
<gene>
    <name evidence="3" type="ORF">KC01_LOCUS25869</name>
</gene>
<organism evidence="3 4">
    <name type="scientific">Knipowitschia caucasica</name>
    <name type="common">Caucasian dwarf goby</name>
    <name type="synonym">Pomatoschistus caucasicus</name>
    <dbReference type="NCBI Taxonomy" id="637954"/>
    <lineage>
        <taxon>Eukaryota</taxon>
        <taxon>Metazoa</taxon>
        <taxon>Chordata</taxon>
        <taxon>Craniata</taxon>
        <taxon>Vertebrata</taxon>
        <taxon>Euteleostomi</taxon>
        <taxon>Actinopterygii</taxon>
        <taxon>Neopterygii</taxon>
        <taxon>Teleostei</taxon>
        <taxon>Neoteleostei</taxon>
        <taxon>Acanthomorphata</taxon>
        <taxon>Gobiaria</taxon>
        <taxon>Gobiiformes</taxon>
        <taxon>Gobioidei</taxon>
        <taxon>Gobiidae</taxon>
        <taxon>Gobiinae</taxon>
        <taxon>Knipowitschia</taxon>
    </lineage>
</organism>
<dbReference type="Proteomes" id="UP001497482">
    <property type="component" value="Chromosome 21"/>
</dbReference>
<feature type="signal peptide" evidence="2">
    <location>
        <begin position="1"/>
        <end position="28"/>
    </location>
</feature>
<keyword evidence="2" id="KW-0732">Signal</keyword>
<evidence type="ECO:0000256" key="1">
    <source>
        <dbReference type="SAM" id="MobiDB-lite"/>
    </source>
</evidence>
<proteinExistence type="predicted"/>